<accession>A0A1L8TDK9</accession>
<feature type="region of interest" description="Disordered" evidence="1">
    <location>
        <begin position="371"/>
        <end position="394"/>
    </location>
</feature>
<keyword evidence="3" id="KW-1185">Reference proteome</keyword>
<organism evidence="2 3">
    <name type="scientific">Enterococcus hermanniensis</name>
    <dbReference type="NCBI Taxonomy" id="249189"/>
    <lineage>
        <taxon>Bacteria</taxon>
        <taxon>Bacillati</taxon>
        <taxon>Bacillota</taxon>
        <taxon>Bacilli</taxon>
        <taxon>Lactobacillales</taxon>
        <taxon>Enterococcaceae</taxon>
        <taxon>Enterococcus</taxon>
    </lineage>
</organism>
<feature type="compositionally biased region" description="Low complexity" evidence="1">
    <location>
        <begin position="377"/>
        <end position="387"/>
    </location>
</feature>
<dbReference type="EMBL" id="JXKQ01000019">
    <property type="protein sequence ID" value="OJG42194.1"/>
    <property type="molecule type" value="Genomic_DNA"/>
</dbReference>
<comment type="caution">
    <text evidence="2">The sequence shown here is derived from an EMBL/GenBank/DDBJ whole genome shotgun (WGS) entry which is preliminary data.</text>
</comment>
<sequence length="394" mass="43182">MGLFFKTEKRSLSSRSESMLDFITNADGSVTINFDGETALEQSDVFTAIKILSGDIAASKFKFVDEKNTNPQKLDLLNAKPNSSMTPYSFMFATIAQMLLSGNSFAIIRDNWLEFAKPSQIVVYEDLETGLLRYEYTNKAGTSYKVDSSEMLHFKYVTVNGKTGISPLDALKTELSMLDNGNKMLSSFFKKGIQAGGVLKLNKGTLNNSSKKQIKQDFEEVNSGASNANSVIVLDDTQEFKQFEINTDILKMIQNNVYSTKQIAKAFGIPLSRFGMELVNTKDDAANDVYVSSTLRALARMITDELFIKLGINVELDFSTLTGQDMASRMNKAMDGGNGGDGYLLVNEIRNYYGLADIPGGNVIYTKTTARGGVNNGNGNSEPSGSSIRGEPDD</sequence>
<dbReference type="STRING" id="249189.RV04_GL000801"/>
<name>A0A1L8TDK9_9ENTE</name>
<dbReference type="InterPro" id="IPR006944">
    <property type="entry name" value="Phage/GTA_portal"/>
</dbReference>
<evidence type="ECO:0000256" key="1">
    <source>
        <dbReference type="SAM" id="MobiDB-lite"/>
    </source>
</evidence>
<dbReference type="Pfam" id="PF04860">
    <property type="entry name" value="Phage_portal"/>
    <property type="match status" value="1"/>
</dbReference>
<dbReference type="OrthoDB" id="9765386at2"/>
<evidence type="ECO:0000313" key="3">
    <source>
        <dbReference type="Proteomes" id="UP000182077"/>
    </source>
</evidence>
<gene>
    <name evidence="2" type="ORF">RV04_GL000801</name>
</gene>
<dbReference type="AlphaFoldDB" id="A0A1L8TDK9"/>
<reference evidence="2 3" key="1">
    <citation type="submission" date="2014-12" db="EMBL/GenBank/DDBJ databases">
        <title>Draft genome sequences of 29 type strains of Enterococci.</title>
        <authorList>
            <person name="Zhong Z."/>
            <person name="Sun Z."/>
            <person name="Liu W."/>
            <person name="Zhang W."/>
            <person name="Zhang H."/>
        </authorList>
    </citation>
    <scope>NUCLEOTIDE SEQUENCE [LARGE SCALE GENOMIC DNA]</scope>
    <source>
        <strain evidence="2 3">DSM 17122</strain>
    </source>
</reference>
<dbReference type="Proteomes" id="UP000182077">
    <property type="component" value="Unassembled WGS sequence"/>
</dbReference>
<evidence type="ECO:0000313" key="2">
    <source>
        <dbReference type="EMBL" id="OJG42194.1"/>
    </source>
</evidence>
<dbReference type="NCBIfam" id="TIGR01537">
    <property type="entry name" value="portal_HK97"/>
    <property type="match status" value="1"/>
</dbReference>
<protein>
    <submittedName>
        <fullName evidence="2">HK97 family phage portal protein</fullName>
    </submittedName>
</protein>
<dbReference type="InterPro" id="IPR006427">
    <property type="entry name" value="Portal_HK97"/>
</dbReference>
<proteinExistence type="predicted"/>
<dbReference type="RefSeq" id="WP_071858752.1">
    <property type="nucleotide sequence ID" value="NZ_JBHSHK010000002.1"/>
</dbReference>